<keyword evidence="4" id="KW-1185">Reference proteome</keyword>
<sequence length="218" mass="25159">MQRLLDIIIPSRCLHCSRILPTHQHLCISCLHQLPYTHWEFHRPNQIHENFSSLKNFLGGNALLFYTHGNATYKLLHANKYYNQPQVGKFLAQLSFYKLHEIDFEAVIPIPSHSNTLKSRGYNQTHLIAESIANEFNVPVYKSCLKRIKQSSSQTKKNRKQRLSVSAENFICQQKISEKKVLFIDDVITTGGTLKACIQSFLEKNDTSFYIFCLAQAN</sequence>
<name>A0A383TTF1_9FLAO</name>
<feature type="domain" description="Phosphoribosyltransferase" evidence="2">
    <location>
        <begin position="128"/>
        <end position="205"/>
    </location>
</feature>
<dbReference type="PANTHER" id="PTHR47505">
    <property type="entry name" value="DNA UTILIZATION PROTEIN YHGH"/>
    <property type="match status" value="1"/>
</dbReference>
<dbReference type="Gene3D" id="3.40.50.2020">
    <property type="match status" value="1"/>
</dbReference>
<dbReference type="RefSeq" id="WP_119058675.1">
    <property type="nucleotide sequence ID" value="NZ_UNSC01000001.1"/>
</dbReference>
<evidence type="ECO:0000259" key="2">
    <source>
        <dbReference type="Pfam" id="PF00156"/>
    </source>
</evidence>
<dbReference type="AlphaFoldDB" id="A0A383TTF1"/>
<dbReference type="CDD" id="cd06223">
    <property type="entry name" value="PRTases_typeI"/>
    <property type="match status" value="1"/>
</dbReference>
<dbReference type="OrthoDB" id="9779910at2"/>
<organism evidence="3 4">
    <name type="scientific">Candidatus Ornithobacterium hominis</name>
    <dbReference type="NCBI Taxonomy" id="2497989"/>
    <lineage>
        <taxon>Bacteria</taxon>
        <taxon>Pseudomonadati</taxon>
        <taxon>Bacteroidota</taxon>
        <taxon>Flavobacteriia</taxon>
        <taxon>Flavobacteriales</taxon>
        <taxon>Weeksellaceae</taxon>
        <taxon>Ornithobacterium</taxon>
    </lineage>
</organism>
<dbReference type="SUPFAM" id="SSF53271">
    <property type="entry name" value="PRTase-like"/>
    <property type="match status" value="1"/>
</dbReference>
<protein>
    <submittedName>
        <fullName evidence="3">DNA utilization protein GntX</fullName>
    </submittedName>
</protein>
<dbReference type="EMBL" id="UNSC01000001">
    <property type="protein sequence ID" value="SZD70952.1"/>
    <property type="molecule type" value="Genomic_DNA"/>
</dbReference>
<proteinExistence type="inferred from homology"/>
<accession>A0A383TTF1</accession>
<evidence type="ECO:0000313" key="3">
    <source>
        <dbReference type="EMBL" id="SZD70952.1"/>
    </source>
</evidence>
<reference evidence="3 4" key="1">
    <citation type="submission" date="2018-09" db="EMBL/GenBank/DDBJ databases">
        <authorList>
            <consortium name="Pathogen Informatics"/>
        </authorList>
    </citation>
    <scope>NUCLEOTIDE SEQUENCE [LARGE SCALE GENOMIC DNA]</scope>
    <source>
        <strain evidence="3 4">OH-22767</strain>
    </source>
</reference>
<evidence type="ECO:0000313" key="4">
    <source>
        <dbReference type="Proteomes" id="UP000262142"/>
    </source>
</evidence>
<dbReference type="PANTHER" id="PTHR47505:SF1">
    <property type="entry name" value="DNA UTILIZATION PROTEIN YHGH"/>
    <property type="match status" value="1"/>
</dbReference>
<gene>
    <name evidence="3" type="ORF">SAMEA104719789_00043</name>
</gene>
<dbReference type="InterPro" id="IPR000836">
    <property type="entry name" value="PRTase_dom"/>
</dbReference>
<dbReference type="Pfam" id="PF00156">
    <property type="entry name" value="Pribosyltran"/>
    <property type="match status" value="1"/>
</dbReference>
<dbReference type="Proteomes" id="UP000262142">
    <property type="component" value="Unassembled WGS sequence"/>
</dbReference>
<comment type="similarity">
    <text evidence="1">Belongs to the ComF/GntX family.</text>
</comment>
<evidence type="ECO:0000256" key="1">
    <source>
        <dbReference type="ARBA" id="ARBA00008007"/>
    </source>
</evidence>
<dbReference type="InterPro" id="IPR051910">
    <property type="entry name" value="ComF/GntX_DNA_util-trans"/>
</dbReference>
<dbReference type="InterPro" id="IPR029057">
    <property type="entry name" value="PRTase-like"/>
</dbReference>